<protein>
    <recommendedName>
        <fullName evidence="3">F-box domain-containing protein</fullName>
    </recommendedName>
</protein>
<name>A0A9P5VNW2_9FUNG</name>
<keyword evidence="2" id="KW-1185">Reference proteome</keyword>
<evidence type="ECO:0008006" key="3">
    <source>
        <dbReference type="Google" id="ProtNLM"/>
    </source>
</evidence>
<gene>
    <name evidence="1" type="ORF">BG006_001011</name>
</gene>
<dbReference type="PANTHER" id="PTHR38926:SF5">
    <property type="entry name" value="F-BOX AND LEUCINE-RICH REPEAT PROTEIN 6"/>
    <property type="match status" value="1"/>
</dbReference>
<evidence type="ECO:0000313" key="2">
    <source>
        <dbReference type="Proteomes" id="UP000696485"/>
    </source>
</evidence>
<organism evidence="1 2">
    <name type="scientific">Podila minutissima</name>
    <dbReference type="NCBI Taxonomy" id="64525"/>
    <lineage>
        <taxon>Eukaryota</taxon>
        <taxon>Fungi</taxon>
        <taxon>Fungi incertae sedis</taxon>
        <taxon>Mucoromycota</taxon>
        <taxon>Mortierellomycotina</taxon>
        <taxon>Mortierellomycetes</taxon>
        <taxon>Mortierellales</taxon>
        <taxon>Mortierellaceae</taxon>
        <taxon>Podila</taxon>
    </lineage>
</organism>
<dbReference type="PANTHER" id="PTHR38926">
    <property type="entry name" value="F-BOX DOMAIN CONTAINING PROTEIN, EXPRESSED"/>
    <property type="match status" value="1"/>
</dbReference>
<dbReference type="InterPro" id="IPR032675">
    <property type="entry name" value="LRR_dom_sf"/>
</dbReference>
<dbReference type="EMBL" id="JAAAUY010000119">
    <property type="protein sequence ID" value="KAF9335022.1"/>
    <property type="molecule type" value="Genomic_DNA"/>
</dbReference>
<accession>A0A9P5VNW2</accession>
<dbReference type="SUPFAM" id="SSF52047">
    <property type="entry name" value="RNI-like"/>
    <property type="match status" value="1"/>
</dbReference>
<dbReference type="AlphaFoldDB" id="A0A9P5VNW2"/>
<evidence type="ECO:0000313" key="1">
    <source>
        <dbReference type="EMBL" id="KAF9335022.1"/>
    </source>
</evidence>
<proteinExistence type="predicted"/>
<sequence length="630" mass="72888">MSSLALRINPIEIPEVLLIVGCHLSTLELRNCMLVSKTWLQLFRTYYWHHLYFIRNLAPSLKTYGNLVRRLTTANLYDEDMRLISETYHLVQRLELELGVHPTTQGVDVLFESLPHIQELEFRTFSRYFETRYFAPITTLRRLSSLTLSRATVRDDTGCEFQALFNMLDNCHALRTLKLDGIIEMKESARPYHSHVGVGPGGGLRHADGSTIEPAIINNTHRPRSFWGQLLEKFKGPNPDNPEPWRKFTVLKVTPPPPLRVFEYAVDLFQKPDPTVLLQRLTKLSVSNISITNYGDDEAPLWYLFKKSPFLQELHVDFGRLRFQLVQKCLEAIGETCQDLVTLTLERVHSTESTRSWIQDFLHRPRRGLLNLRLMECRDVGSILEHIPSAVAVQLKNLSLKRMVLEHQHVHQLLMRCRSLESFAWTAPKGTVYAQPRLDLLVEPWACMETLRHLEHVHVCPDQDSLDALSNRMEQMPRLVTVGACIDQARISFAKGQEPGKCKKQDGKERMVKDCMCKDCNGKRDSQKDTDRKYVEDEKEDIEAKVMSDSVQELTIEAVPVPPSHILPGVLLKQAEIESMLKSYPKLRKIRYRGRTFPLYENVYRWLQAERPDISVIHVTQLPRFSVFED</sequence>
<comment type="caution">
    <text evidence="1">The sequence shown here is derived from an EMBL/GenBank/DDBJ whole genome shotgun (WGS) entry which is preliminary data.</text>
</comment>
<dbReference type="Gene3D" id="3.80.10.10">
    <property type="entry name" value="Ribonuclease Inhibitor"/>
    <property type="match status" value="2"/>
</dbReference>
<reference evidence="1" key="1">
    <citation type="journal article" date="2020" name="Fungal Divers.">
        <title>Resolving the Mortierellaceae phylogeny through synthesis of multi-gene phylogenetics and phylogenomics.</title>
        <authorList>
            <person name="Vandepol N."/>
            <person name="Liber J."/>
            <person name="Desiro A."/>
            <person name="Na H."/>
            <person name="Kennedy M."/>
            <person name="Barry K."/>
            <person name="Grigoriev I.V."/>
            <person name="Miller A.N."/>
            <person name="O'Donnell K."/>
            <person name="Stajich J.E."/>
            <person name="Bonito G."/>
        </authorList>
    </citation>
    <scope>NUCLEOTIDE SEQUENCE</scope>
    <source>
        <strain evidence="1">NVP1</strain>
    </source>
</reference>
<dbReference type="Proteomes" id="UP000696485">
    <property type="component" value="Unassembled WGS sequence"/>
</dbReference>